<protein>
    <submittedName>
        <fullName evidence="4">AAA family ATPase</fullName>
    </submittedName>
</protein>
<dbReference type="Gene3D" id="1.10.10.10">
    <property type="entry name" value="Winged helix-like DNA-binding domain superfamily/Winged helix DNA-binding domain"/>
    <property type="match status" value="1"/>
</dbReference>
<dbReference type="PANTHER" id="PTHR16305:SF35">
    <property type="entry name" value="TRANSCRIPTIONAL ACTIVATOR DOMAIN"/>
    <property type="match status" value="1"/>
</dbReference>
<dbReference type="InterPro" id="IPR041664">
    <property type="entry name" value="AAA_16"/>
</dbReference>
<dbReference type="PRINTS" id="PR00038">
    <property type="entry name" value="HTHLUXR"/>
</dbReference>
<feature type="domain" description="HTH luxR-type" evidence="3">
    <location>
        <begin position="897"/>
        <end position="962"/>
    </location>
</feature>
<organism evidence="4 5">
    <name type="scientific">Kitasatospora cathayae</name>
    <dbReference type="NCBI Taxonomy" id="3004092"/>
    <lineage>
        <taxon>Bacteria</taxon>
        <taxon>Bacillati</taxon>
        <taxon>Actinomycetota</taxon>
        <taxon>Actinomycetes</taxon>
        <taxon>Kitasatosporales</taxon>
        <taxon>Streptomycetaceae</taxon>
        <taxon>Kitasatospora</taxon>
    </lineage>
</organism>
<keyword evidence="5" id="KW-1185">Reference proteome</keyword>
<name>A0ABY7QDS8_9ACTN</name>
<dbReference type="PANTHER" id="PTHR16305">
    <property type="entry name" value="TESTICULAR SOLUBLE ADENYLYL CYCLASE"/>
    <property type="match status" value="1"/>
</dbReference>
<evidence type="ECO:0000259" key="3">
    <source>
        <dbReference type="PROSITE" id="PS50043"/>
    </source>
</evidence>
<evidence type="ECO:0000313" key="4">
    <source>
        <dbReference type="EMBL" id="WBP90384.1"/>
    </source>
</evidence>
<dbReference type="SMART" id="SM00421">
    <property type="entry name" value="HTH_LUXR"/>
    <property type="match status" value="1"/>
</dbReference>
<evidence type="ECO:0000256" key="1">
    <source>
        <dbReference type="ARBA" id="ARBA00022741"/>
    </source>
</evidence>
<sequence length="967" mass="102663">MLHDRDTELAAVRRALCDAAEGRSAHLLLTGPVGIGRSALLRALADPSGRPGPAGHPPVRVLRADAAPMEQDFAFGVVRQVFDSLLAVLPADDRERWLARAGAARPVLDDAVPDAAGPTGAVVEDLRRLLAELDPGTTRLLLVDDLQWVDGPSLRWLGHLTARLDDLRVVVVSTLRDGDQGSWDPLVREVADTARELRLAPLSPSATLALIRERFTAPRRPEVIGSETLGSVADQPHTDRSDIGGTGPDDIAPEFAEACHRAAAGNPLFLVALLDALAATARPTRDHAGTARTLRPGRLRDRIVTCLRAQGRPVRDLAAAIATLGEPGDTVLVGRLAGLDPVGCAAALRALHHLGLLPDPHRAAFVHPVVRDAVEASMSAGERQRRHEGAAAVLYDAGRPAEEVAHQLMAVAASRHPWSGAVLRSAADTALRRGEPALATRYLRRALLDVPDGDPERARLLVELAVAERPFNRSACERHIAQAIPLLATARERAAAALQLPPNFLRAASPTTTAVLRWVASELGDPDTLDGVAREAALRLEARLRHADCRDPARLADSMRRLGVMEPAVCSRGERELLAVLLHAATLGAGRPAAELAGLAERILEREPATLRSPHSVVPLLVTTLVGADAPGALESWLAAGERARHPRGSTEDSAPGHAEQALVHLARGRLALAREQAERARLRAEAGGPDGDGLATVALAAVALAARDLPLGSRVLADADRRWPTGAAPAAMLGLLRARQQAQHGDPIAALDTVLTCGRELESAGWRNPVLFPWRPWAVGLAHRIGDDFAARALINEELARAEAWGAPVALGRALRLQASLAGGGQAVDLLRESVDVLRRSADELERARALRDLGRRLSGGAEAAAVRREAARLAAACDAGWSEERSGADPGRAAGAPVDVVLTASERRVADLVGRGLTNQEIAAELRVSVRAVEKHLTNSYRKLGISGRRELVAVLCEAEPVVRV</sequence>
<keyword evidence="2" id="KW-0067">ATP-binding</keyword>
<dbReference type="Pfam" id="PF13191">
    <property type="entry name" value="AAA_16"/>
    <property type="match status" value="1"/>
</dbReference>
<proteinExistence type="predicted"/>
<dbReference type="InterPro" id="IPR036388">
    <property type="entry name" value="WH-like_DNA-bd_sf"/>
</dbReference>
<dbReference type="SUPFAM" id="SSF52540">
    <property type="entry name" value="P-loop containing nucleoside triphosphate hydrolases"/>
    <property type="match status" value="1"/>
</dbReference>
<reference evidence="5" key="1">
    <citation type="submission" date="2022-12" db="EMBL/GenBank/DDBJ databases">
        <authorList>
            <person name="Mo P."/>
        </authorList>
    </citation>
    <scope>NUCLEOTIDE SEQUENCE [LARGE SCALE GENOMIC DNA]</scope>
    <source>
        <strain evidence="5">HUAS 3-15</strain>
    </source>
</reference>
<dbReference type="InterPro" id="IPR027417">
    <property type="entry name" value="P-loop_NTPase"/>
</dbReference>
<dbReference type="EMBL" id="CP115450">
    <property type="protein sequence ID" value="WBP90384.1"/>
    <property type="molecule type" value="Genomic_DNA"/>
</dbReference>
<keyword evidence="1" id="KW-0547">Nucleotide-binding</keyword>
<dbReference type="InterPro" id="IPR000792">
    <property type="entry name" value="Tscrpt_reg_LuxR_C"/>
</dbReference>
<dbReference type="RefSeq" id="WP_270149127.1">
    <property type="nucleotide sequence ID" value="NZ_CP115450.1"/>
</dbReference>
<dbReference type="Pfam" id="PF00196">
    <property type="entry name" value="GerE"/>
    <property type="match status" value="1"/>
</dbReference>
<dbReference type="CDD" id="cd06170">
    <property type="entry name" value="LuxR_C_like"/>
    <property type="match status" value="1"/>
</dbReference>
<evidence type="ECO:0000313" key="5">
    <source>
        <dbReference type="Proteomes" id="UP001212821"/>
    </source>
</evidence>
<dbReference type="Proteomes" id="UP001212821">
    <property type="component" value="Chromosome"/>
</dbReference>
<dbReference type="SUPFAM" id="SSF46894">
    <property type="entry name" value="C-terminal effector domain of the bipartite response regulators"/>
    <property type="match status" value="1"/>
</dbReference>
<evidence type="ECO:0000256" key="2">
    <source>
        <dbReference type="ARBA" id="ARBA00022840"/>
    </source>
</evidence>
<accession>A0ABY7QDS8</accession>
<dbReference type="PROSITE" id="PS50043">
    <property type="entry name" value="HTH_LUXR_2"/>
    <property type="match status" value="1"/>
</dbReference>
<dbReference type="InterPro" id="IPR016032">
    <property type="entry name" value="Sig_transdc_resp-reg_C-effctor"/>
</dbReference>
<gene>
    <name evidence="4" type="ORF">O1G21_34015</name>
</gene>